<evidence type="ECO:0000313" key="4">
    <source>
        <dbReference type="Proteomes" id="UP000295632"/>
    </source>
</evidence>
<dbReference type="PANTHER" id="PTHR33434">
    <property type="entry name" value="DEGV DOMAIN-CONTAINING PROTEIN DR_1986-RELATED"/>
    <property type="match status" value="1"/>
</dbReference>
<evidence type="ECO:0000256" key="1">
    <source>
        <dbReference type="ARBA" id="ARBA00003238"/>
    </source>
</evidence>
<organism evidence="3 4">
    <name type="scientific">Aureibacillus halotolerans</name>
    <dbReference type="NCBI Taxonomy" id="1508390"/>
    <lineage>
        <taxon>Bacteria</taxon>
        <taxon>Bacillati</taxon>
        <taxon>Bacillota</taxon>
        <taxon>Bacilli</taxon>
        <taxon>Bacillales</taxon>
        <taxon>Bacillaceae</taxon>
        <taxon>Aureibacillus</taxon>
    </lineage>
</organism>
<dbReference type="PANTHER" id="PTHR33434:SF3">
    <property type="entry name" value="DEGV DOMAIN-CONTAINING PROTEIN YITS"/>
    <property type="match status" value="1"/>
</dbReference>
<dbReference type="InterPro" id="IPR043168">
    <property type="entry name" value="DegV_C"/>
</dbReference>
<dbReference type="NCBIfam" id="TIGR00762">
    <property type="entry name" value="DegV"/>
    <property type="match status" value="1"/>
</dbReference>
<dbReference type="RefSeq" id="WP_243739971.1">
    <property type="nucleotide sequence ID" value="NZ_SNYJ01000002.1"/>
</dbReference>
<keyword evidence="4" id="KW-1185">Reference proteome</keyword>
<accession>A0A4V3D606</accession>
<dbReference type="Gene3D" id="3.30.1180.10">
    <property type="match status" value="1"/>
</dbReference>
<dbReference type="AlphaFoldDB" id="A0A4V3D606"/>
<reference evidence="3 4" key="1">
    <citation type="submission" date="2019-03" db="EMBL/GenBank/DDBJ databases">
        <title>Genomic Encyclopedia of Type Strains, Phase IV (KMG-IV): sequencing the most valuable type-strain genomes for metagenomic binning, comparative biology and taxonomic classification.</title>
        <authorList>
            <person name="Goeker M."/>
        </authorList>
    </citation>
    <scope>NUCLEOTIDE SEQUENCE [LARGE SCALE GENOMIC DNA]</scope>
    <source>
        <strain evidence="3 4">DSM 28697</strain>
    </source>
</reference>
<dbReference type="InterPro" id="IPR050270">
    <property type="entry name" value="DegV_domain_contain"/>
</dbReference>
<dbReference type="InterPro" id="IPR003797">
    <property type="entry name" value="DegV"/>
</dbReference>
<dbReference type="Proteomes" id="UP000295632">
    <property type="component" value="Unassembled WGS sequence"/>
</dbReference>
<dbReference type="SUPFAM" id="SSF82549">
    <property type="entry name" value="DAK1/DegV-like"/>
    <property type="match status" value="1"/>
</dbReference>
<dbReference type="PROSITE" id="PS51482">
    <property type="entry name" value="DEGV"/>
    <property type="match status" value="1"/>
</dbReference>
<proteinExistence type="predicted"/>
<dbReference type="Gene3D" id="3.40.50.10170">
    <property type="match status" value="1"/>
</dbReference>
<evidence type="ECO:0000313" key="3">
    <source>
        <dbReference type="EMBL" id="TDQ42097.1"/>
    </source>
</evidence>
<comment type="function">
    <text evidence="1">May bind long-chain fatty acids, such as palmitate, and may play a role in lipid transport or fatty acid metabolism.</text>
</comment>
<gene>
    <name evidence="3" type="ORF">EV213_102127</name>
</gene>
<dbReference type="GO" id="GO:0008289">
    <property type="term" value="F:lipid binding"/>
    <property type="evidence" value="ECO:0007669"/>
    <property type="project" value="UniProtKB-KW"/>
</dbReference>
<comment type="caution">
    <text evidence="3">The sequence shown here is derived from an EMBL/GenBank/DDBJ whole genome shotgun (WGS) entry which is preliminary data.</text>
</comment>
<name>A0A4V3D606_9BACI</name>
<keyword evidence="2" id="KW-0446">Lipid-binding</keyword>
<sequence length="286" mass="32039">MTTILTDSACDMTPKWCEEHDVLMLSLAVILDGKEYEEHKDISPKEVYETMRNDKTVPKTAQIGPDTFLATFTALAEQKQPAIYIALSSGLSGTYQTAELIRKQVLEEHPDFELTIIDSKCVSLGLGRLVYQAVQWRDKGLSYQELIKNITDFAETIVHIFTVDDLVYLERGGRVSKVAAFMGGLLHIKPILHVDEGKLVPLEKTRGNNKRRQRMLQLMEDQGQQLEKQTVFISHGDAPDEAEAFKRDIQERFGTSSFYINTIGAAIGSHAGPGTIALFFTNQLSD</sequence>
<protein>
    <submittedName>
        <fullName evidence="3">DegV family protein with EDD domain</fullName>
    </submittedName>
</protein>
<dbReference type="Pfam" id="PF02645">
    <property type="entry name" value="DegV"/>
    <property type="match status" value="1"/>
</dbReference>
<dbReference type="EMBL" id="SNYJ01000002">
    <property type="protein sequence ID" value="TDQ42097.1"/>
    <property type="molecule type" value="Genomic_DNA"/>
</dbReference>
<evidence type="ECO:0000256" key="2">
    <source>
        <dbReference type="ARBA" id="ARBA00023121"/>
    </source>
</evidence>